<keyword evidence="3" id="KW-1185">Reference proteome</keyword>
<dbReference type="PRINTS" id="PR00081">
    <property type="entry name" value="GDHRDH"/>
</dbReference>
<dbReference type="InterPro" id="IPR002347">
    <property type="entry name" value="SDR_fam"/>
</dbReference>
<evidence type="ECO:0000313" key="2">
    <source>
        <dbReference type="EMBL" id="KAF1989771.1"/>
    </source>
</evidence>
<evidence type="ECO:0000313" key="3">
    <source>
        <dbReference type="Proteomes" id="UP000800041"/>
    </source>
</evidence>
<dbReference type="GO" id="GO:0016491">
    <property type="term" value="F:oxidoreductase activity"/>
    <property type="evidence" value="ECO:0007669"/>
    <property type="project" value="UniProtKB-KW"/>
</dbReference>
<sequence length="350" mass="37910">MSESKPEIITSHAEYGAATGATEVAAAFPDQIKGKTIFVTGVATNGLGEATVLALAAHSPALLILASRTPSRIAEVVEKIKTAHPSVPVRSIALDLGSPDSIKAVAEDVNKTVGKIDILILNAALVRPNRYIDPLFNLDTSFSVNHLGHFYLTEMLMPSLEASAKSSPPMSTRVVVVSSLAQLASPIRFHDLNLEKDDEELPEEERPTPNPLLEAFTKEMDESGYRYFVAYGQSKTANTLYTIELAKRVKSKNIAAISLHPGSIQTNFDRQFGTEQADKMVAGIPAEFWKTRDQGAATTVVAALDPKLGEHSGVYLDDCQKGTLAPWASDEKVAARLWEVSEEYLKKAGY</sequence>
<protein>
    <submittedName>
        <fullName evidence="2">NAD(P)-binding protein</fullName>
    </submittedName>
</protein>
<dbReference type="Pfam" id="PF00106">
    <property type="entry name" value="adh_short"/>
    <property type="match status" value="1"/>
</dbReference>
<organism evidence="2 3">
    <name type="scientific">Aulographum hederae CBS 113979</name>
    <dbReference type="NCBI Taxonomy" id="1176131"/>
    <lineage>
        <taxon>Eukaryota</taxon>
        <taxon>Fungi</taxon>
        <taxon>Dikarya</taxon>
        <taxon>Ascomycota</taxon>
        <taxon>Pezizomycotina</taxon>
        <taxon>Dothideomycetes</taxon>
        <taxon>Pleosporomycetidae</taxon>
        <taxon>Aulographales</taxon>
        <taxon>Aulographaceae</taxon>
    </lineage>
</organism>
<dbReference type="Proteomes" id="UP000800041">
    <property type="component" value="Unassembled WGS sequence"/>
</dbReference>
<evidence type="ECO:0000256" key="1">
    <source>
        <dbReference type="ARBA" id="ARBA00023002"/>
    </source>
</evidence>
<name>A0A6G1H990_9PEZI</name>
<dbReference type="EMBL" id="ML977144">
    <property type="protein sequence ID" value="KAF1989771.1"/>
    <property type="molecule type" value="Genomic_DNA"/>
</dbReference>
<dbReference type="OrthoDB" id="191139at2759"/>
<dbReference type="AlphaFoldDB" id="A0A6G1H990"/>
<accession>A0A6G1H990</accession>
<keyword evidence="1" id="KW-0560">Oxidoreductase</keyword>
<proteinExistence type="predicted"/>
<dbReference type="SUPFAM" id="SSF51735">
    <property type="entry name" value="NAD(P)-binding Rossmann-fold domains"/>
    <property type="match status" value="1"/>
</dbReference>
<reference evidence="2" key="1">
    <citation type="journal article" date="2020" name="Stud. Mycol.">
        <title>101 Dothideomycetes genomes: a test case for predicting lifestyles and emergence of pathogens.</title>
        <authorList>
            <person name="Haridas S."/>
            <person name="Albert R."/>
            <person name="Binder M."/>
            <person name="Bloem J."/>
            <person name="Labutti K."/>
            <person name="Salamov A."/>
            <person name="Andreopoulos B."/>
            <person name="Baker S."/>
            <person name="Barry K."/>
            <person name="Bills G."/>
            <person name="Bluhm B."/>
            <person name="Cannon C."/>
            <person name="Castanera R."/>
            <person name="Culley D."/>
            <person name="Daum C."/>
            <person name="Ezra D."/>
            <person name="Gonzalez J."/>
            <person name="Henrissat B."/>
            <person name="Kuo A."/>
            <person name="Liang C."/>
            <person name="Lipzen A."/>
            <person name="Lutzoni F."/>
            <person name="Magnuson J."/>
            <person name="Mondo S."/>
            <person name="Nolan M."/>
            <person name="Ohm R."/>
            <person name="Pangilinan J."/>
            <person name="Park H.-J."/>
            <person name="Ramirez L."/>
            <person name="Alfaro M."/>
            <person name="Sun H."/>
            <person name="Tritt A."/>
            <person name="Yoshinaga Y."/>
            <person name="Zwiers L.-H."/>
            <person name="Turgeon B."/>
            <person name="Goodwin S."/>
            <person name="Spatafora J."/>
            <person name="Crous P."/>
            <person name="Grigoriev I."/>
        </authorList>
    </citation>
    <scope>NUCLEOTIDE SEQUENCE</scope>
    <source>
        <strain evidence="2">CBS 113979</strain>
    </source>
</reference>
<dbReference type="PANTHER" id="PTHR43157">
    <property type="entry name" value="PHOSPHATIDYLINOSITOL-GLYCAN BIOSYNTHESIS CLASS F PROTEIN-RELATED"/>
    <property type="match status" value="1"/>
</dbReference>
<dbReference type="Gene3D" id="3.40.50.720">
    <property type="entry name" value="NAD(P)-binding Rossmann-like Domain"/>
    <property type="match status" value="1"/>
</dbReference>
<dbReference type="InterPro" id="IPR036291">
    <property type="entry name" value="NAD(P)-bd_dom_sf"/>
</dbReference>
<dbReference type="PANTHER" id="PTHR43157:SF31">
    <property type="entry name" value="PHOSPHATIDYLINOSITOL-GLYCAN BIOSYNTHESIS CLASS F PROTEIN"/>
    <property type="match status" value="1"/>
</dbReference>
<gene>
    <name evidence="2" type="ORF">K402DRAFT_401862</name>
</gene>